<dbReference type="InterPro" id="IPR032183">
    <property type="entry name" value="PKD-like"/>
</dbReference>
<proteinExistence type="predicted"/>
<name>A0A4R6SQ17_9SPHI</name>
<dbReference type="AlphaFoldDB" id="A0A4R6SQ17"/>
<evidence type="ECO:0000313" key="2">
    <source>
        <dbReference type="EMBL" id="TDQ06314.1"/>
    </source>
</evidence>
<feature type="signal peptide" evidence="1">
    <location>
        <begin position="1"/>
        <end position="21"/>
    </location>
</feature>
<organism evidence="2 3">
    <name type="scientific">Pedobacter metabolipauper</name>
    <dbReference type="NCBI Taxonomy" id="425513"/>
    <lineage>
        <taxon>Bacteria</taxon>
        <taxon>Pseudomonadati</taxon>
        <taxon>Bacteroidota</taxon>
        <taxon>Sphingobacteriia</taxon>
        <taxon>Sphingobacteriales</taxon>
        <taxon>Sphingobacteriaceae</taxon>
        <taxon>Pedobacter</taxon>
    </lineage>
</organism>
<dbReference type="Proteomes" id="UP000295620">
    <property type="component" value="Unassembled WGS sequence"/>
</dbReference>
<dbReference type="EMBL" id="SNYC01000009">
    <property type="protein sequence ID" value="TDQ06314.1"/>
    <property type="molecule type" value="Genomic_DNA"/>
</dbReference>
<evidence type="ECO:0000256" key="1">
    <source>
        <dbReference type="SAM" id="SignalP"/>
    </source>
</evidence>
<gene>
    <name evidence="2" type="ORF">ATK78_4384</name>
</gene>
<dbReference type="OrthoDB" id="1094435at2"/>
<dbReference type="RefSeq" id="WP_133578179.1">
    <property type="nucleotide sequence ID" value="NZ_SNYC01000009.1"/>
</dbReference>
<sequence length="503" mass="55466">MKLSKYLGYIFLLLATLAACKKDNGNYDYKELPDFYIDTVGVQKTFETPQSIGTVVITPKVVYNGSESNLEYLWRVYGTTADTLSREKEFRSVIANNPGTYTAELQVKEKTTGIRALMRYTIIVNSPRPYGWLVAYETQAGGSTDVALIRSTEIVKTITTDVVMRNIYSEVNGGPLAGTPVSIVSNVSSPAADMLFTSQTAVRLNRPDYKKLQDFNQLFVAGAPTPKPEAVMEVPFFGNHLINDGEVYWQYSGLFIGKISVDTKGYKAAPFGYAIYGKNGGFYDMLNRRFIYMEQQLSQAATYASPKAGSTARFNLGNIGKDLVYVGIGFGQNGVSSNPDTYKYAFFEDIDKSKRWFYGINFTLPDQPDLCMVDISAMPNIFNAKYFELGTLGSVAFYANDQILYNFTYNNATNTASTPSVAFTAPAGEVITSIKLLKQPGSGYTGTESKSNRIMYVATWNAATKNGKVYLLDANPTSGSLMATPLKVYDGFGKIKEMCLKPA</sequence>
<comment type="caution">
    <text evidence="2">The sequence shown here is derived from an EMBL/GenBank/DDBJ whole genome shotgun (WGS) entry which is preliminary data.</text>
</comment>
<keyword evidence="1" id="KW-0732">Signal</keyword>
<reference evidence="2 3" key="1">
    <citation type="submission" date="2019-03" db="EMBL/GenBank/DDBJ databases">
        <title>Genomic Encyclopedia of Archaeal and Bacterial Type Strains, Phase II (KMG-II): from individual species to whole genera.</title>
        <authorList>
            <person name="Goeker M."/>
        </authorList>
    </citation>
    <scope>NUCLEOTIDE SEQUENCE [LARGE SCALE GENOMIC DNA]</scope>
    <source>
        <strain evidence="2 3">DSM 19035</strain>
    </source>
</reference>
<feature type="chain" id="PRO_5020778301" evidence="1">
    <location>
        <begin position="22"/>
        <end position="503"/>
    </location>
</feature>
<keyword evidence="3" id="KW-1185">Reference proteome</keyword>
<dbReference type="PROSITE" id="PS51257">
    <property type="entry name" value="PROKAR_LIPOPROTEIN"/>
    <property type="match status" value="1"/>
</dbReference>
<evidence type="ECO:0000313" key="3">
    <source>
        <dbReference type="Proteomes" id="UP000295620"/>
    </source>
</evidence>
<dbReference type="Pfam" id="PF16407">
    <property type="entry name" value="PKD_2"/>
    <property type="match status" value="1"/>
</dbReference>
<protein>
    <submittedName>
        <fullName evidence="2">PKD family protein</fullName>
    </submittedName>
</protein>
<accession>A0A4R6SQ17</accession>